<evidence type="ECO:0008006" key="3">
    <source>
        <dbReference type="Google" id="ProtNLM"/>
    </source>
</evidence>
<proteinExistence type="predicted"/>
<name>A0A3N7K2W0_9BURK</name>
<comment type="caution">
    <text evidence="1">The sequence shown here is derived from an EMBL/GenBank/DDBJ whole genome shotgun (WGS) entry which is preliminary data.</text>
</comment>
<evidence type="ECO:0000313" key="1">
    <source>
        <dbReference type="EMBL" id="RQP25265.1"/>
    </source>
</evidence>
<dbReference type="AlphaFoldDB" id="A0A3N7K2W0"/>
<dbReference type="Proteomes" id="UP000267464">
    <property type="component" value="Unassembled WGS sequence"/>
</dbReference>
<keyword evidence="2" id="KW-1185">Reference proteome</keyword>
<protein>
    <recommendedName>
        <fullName evidence="3">Peptidylprolyl isomerase</fullName>
    </recommendedName>
</protein>
<sequence>MFDAAAGELLAPIDSADGTWVVQVQSIAEASLDEATRDLIERQLFSEWLEQQRASADIEWYCASMPGQP</sequence>
<reference evidence="1 2" key="1">
    <citation type="submission" date="2018-08" db="EMBL/GenBank/DDBJ databases">
        <authorList>
            <person name="Khan S.A."/>
            <person name="Jeon C.O."/>
            <person name="Chun B.H."/>
            <person name="Jeong S.E."/>
        </authorList>
    </citation>
    <scope>NUCLEOTIDE SEQUENCE [LARGE SCALE GENOMIC DNA]</scope>
    <source>
        <strain evidence="1 2">S-16</strain>
    </source>
</reference>
<dbReference type="EMBL" id="QUSW01000002">
    <property type="protein sequence ID" value="RQP25265.1"/>
    <property type="molecule type" value="Genomic_DNA"/>
</dbReference>
<gene>
    <name evidence="1" type="ORF">DZC73_10565</name>
</gene>
<organism evidence="1 2">
    <name type="scientific">Piscinibacter terrae</name>
    <dbReference type="NCBI Taxonomy" id="2496871"/>
    <lineage>
        <taxon>Bacteria</taxon>
        <taxon>Pseudomonadati</taxon>
        <taxon>Pseudomonadota</taxon>
        <taxon>Betaproteobacteria</taxon>
        <taxon>Burkholderiales</taxon>
        <taxon>Sphaerotilaceae</taxon>
        <taxon>Piscinibacter</taxon>
    </lineage>
</organism>
<evidence type="ECO:0000313" key="2">
    <source>
        <dbReference type="Proteomes" id="UP000267464"/>
    </source>
</evidence>
<reference evidence="1 2" key="2">
    <citation type="submission" date="2018-12" db="EMBL/GenBank/DDBJ databases">
        <title>Rhizobacter gummiphilus sp. nov., a rubber-degrading bacterium isolated from the soil of a botanical garden in Japan.</title>
        <authorList>
            <person name="Shunsuke S.S."/>
        </authorList>
    </citation>
    <scope>NUCLEOTIDE SEQUENCE [LARGE SCALE GENOMIC DNA]</scope>
    <source>
        <strain evidence="1 2">S-16</strain>
    </source>
</reference>
<accession>A0A3N7K2W0</accession>